<protein>
    <submittedName>
        <fullName evidence="2">Uncharacterized protein</fullName>
    </submittedName>
</protein>
<keyword evidence="1" id="KW-0472">Membrane</keyword>
<accession>A0A0E9WHH5</accession>
<evidence type="ECO:0000256" key="1">
    <source>
        <dbReference type="SAM" id="Phobius"/>
    </source>
</evidence>
<name>A0A0E9WHH5_ANGAN</name>
<feature type="transmembrane region" description="Helical" evidence="1">
    <location>
        <begin position="35"/>
        <end position="53"/>
    </location>
</feature>
<keyword evidence="1" id="KW-1133">Transmembrane helix</keyword>
<reference evidence="2" key="2">
    <citation type="journal article" date="2015" name="Fish Shellfish Immunol.">
        <title>Early steps in the European eel (Anguilla anguilla)-Vibrio vulnificus interaction in the gills: Role of the RtxA13 toxin.</title>
        <authorList>
            <person name="Callol A."/>
            <person name="Pajuelo D."/>
            <person name="Ebbesson L."/>
            <person name="Teles M."/>
            <person name="MacKenzie S."/>
            <person name="Amaro C."/>
        </authorList>
    </citation>
    <scope>NUCLEOTIDE SEQUENCE</scope>
</reference>
<organism evidence="2">
    <name type="scientific">Anguilla anguilla</name>
    <name type="common">European freshwater eel</name>
    <name type="synonym">Muraena anguilla</name>
    <dbReference type="NCBI Taxonomy" id="7936"/>
    <lineage>
        <taxon>Eukaryota</taxon>
        <taxon>Metazoa</taxon>
        <taxon>Chordata</taxon>
        <taxon>Craniata</taxon>
        <taxon>Vertebrata</taxon>
        <taxon>Euteleostomi</taxon>
        <taxon>Actinopterygii</taxon>
        <taxon>Neopterygii</taxon>
        <taxon>Teleostei</taxon>
        <taxon>Anguilliformes</taxon>
        <taxon>Anguillidae</taxon>
        <taxon>Anguilla</taxon>
    </lineage>
</organism>
<dbReference type="AlphaFoldDB" id="A0A0E9WHH5"/>
<reference evidence="2" key="1">
    <citation type="submission" date="2014-11" db="EMBL/GenBank/DDBJ databases">
        <authorList>
            <person name="Amaro Gonzalez C."/>
        </authorList>
    </citation>
    <scope>NUCLEOTIDE SEQUENCE</scope>
</reference>
<proteinExistence type="predicted"/>
<keyword evidence="1" id="KW-0812">Transmembrane</keyword>
<dbReference type="EMBL" id="GBXM01019644">
    <property type="protein sequence ID" value="JAH88933.1"/>
    <property type="molecule type" value="Transcribed_RNA"/>
</dbReference>
<sequence>MCLGCPLVFESPKRILKPSVNRAIDWLKFPRLKLAADYFFFCPLLCTYALLHFF</sequence>
<evidence type="ECO:0000313" key="2">
    <source>
        <dbReference type="EMBL" id="JAH88933.1"/>
    </source>
</evidence>